<dbReference type="EMBL" id="BAAAQX010000024">
    <property type="protein sequence ID" value="GAA2212008.1"/>
    <property type="molecule type" value="Genomic_DNA"/>
</dbReference>
<reference evidence="1 2" key="1">
    <citation type="journal article" date="2019" name="Int. J. Syst. Evol. Microbiol.">
        <title>The Global Catalogue of Microorganisms (GCM) 10K type strain sequencing project: providing services to taxonomists for standard genome sequencing and annotation.</title>
        <authorList>
            <consortium name="The Broad Institute Genomics Platform"/>
            <consortium name="The Broad Institute Genome Sequencing Center for Infectious Disease"/>
            <person name="Wu L."/>
            <person name="Ma J."/>
        </authorList>
    </citation>
    <scope>NUCLEOTIDE SEQUENCE [LARGE SCALE GENOMIC DNA]</scope>
    <source>
        <strain evidence="1 2">JCM 16114</strain>
    </source>
</reference>
<dbReference type="Proteomes" id="UP001499843">
    <property type="component" value="Unassembled WGS sequence"/>
</dbReference>
<proteinExistence type="predicted"/>
<evidence type="ECO:0000313" key="1">
    <source>
        <dbReference type="EMBL" id="GAA2212008.1"/>
    </source>
</evidence>
<protein>
    <submittedName>
        <fullName evidence="1">Uncharacterized protein</fullName>
    </submittedName>
</protein>
<dbReference type="RefSeq" id="WP_344485683.1">
    <property type="nucleotide sequence ID" value="NZ_BAAAQX010000024.1"/>
</dbReference>
<gene>
    <name evidence="1" type="ORF">GCM10009850_074700</name>
</gene>
<evidence type="ECO:0000313" key="2">
    <source>
        <dbReference type="Proteomes" id="UP001499843"/>
    </source>
</evidence>
<accession>A0ABN3CRE6</accession>
<name>A0ABN3CRE6_9ACTN</name>
<organism evidence="1 2">
    <name type="scientific">Nonomuraea monospora</name>
    <dbReference type="NCBI Taxonomy" id="568818"/>
    <lineage>
        <taxon>Bacteria</taxon>
        <taxon>Bacillati</taxon>
        <taxon>Actinomycetota</taxon>
        <taxon>Actinomycetes</taxon>
        <taxon>Streptosporangiales</taxon>
        <taxon>Streptosporangiaceae</taxon>
        <taxon>Nonomuraea</taxon>
    </lineage>
</organism>
<sequence length="46" mass="4981">MDPDTAAAYLSVTPDALMLADDLSDGWLATTHPEVTPWHFRGALPI</sequence>
<comment type="caution">
    <text evidence="1">The sequence shown here is derived from an EMBL/GenBank/DDBJ whole genome shotgun (WGS) entry which is preliminary data.</text>
</comment>
<keyword evidence="2" id="KW-1185">Reference proteome</keyword>